<feature type="domain" description="GOLD" evidence="3">
    <location>
        <begin position="35"/>
        <end position="262"/>
    </location>
</feature>
<dbReference type="Proteomes" id="UP001497383">
    <property type="component" value="Chromosome 6"/>
</dbReference>
<keyword evidence="2" id="KW-0732">Signal</keyword>
<dbReference type="Pfam" id="PF01105">
    <property type="entry name" value="EMP24_GP25L"/>
    <property type="match status" value="1"/>
</dbReference>
<feature type="signal peptide" evidence="2">
    <location>
        <begin position="1"/>
        <end position="35"/>
    </location>
</feature>
<proteinExistence type="predicted"/>
<evidence type="ECO:0000313" key="5">
    <source>
        <dbReference type="Proteomes" id="UP001497383"/>
    </source>
</evidence>
<evidence type="ECO:0000256" key="1">
    <source>
        <dbReference type="SAM" id="Phobius"/>
    </source>
</evidence>
<dbReference type="EMBL" id="OZ022410">
    <property type="protein sequence ID" value="CAK9441298.1"/>
    <property type="molecule type" value="Genomic_DNA"/>
</dbReference>
<organism evidence="4 5">
    <name type="scientific">Lodderomyces beijingensis</name>
    <dbReference type="NCBI Taxonomy" id="1775926"/>
    <lineage>
        <taxon>Eukaryota</taxon>
        <taxon>Fungi</taxon>
        <taxon>Dikarya</taxon>
        <taxon>Ascomycota</taxon>
        <taxon>Saccharomycotina</taxon>
        <taxon>Pichiomycetes</taxon>
        <taxon>Debaryomycetaceae</taxon>
        <taxon>Candida/Lodderomyces clade</taxon>
        <taxon>Lodderomyces</taxon>
    </lineage>
</organism>
<sequence length="267" mass="31051">MRFGSLRTRASLQRLYCIFHFPLLLLLLQPPRVCAIGVQIEPLKNIAKNHNQKSSLSNLHNCVSYETAVRDIIFLTISEVANLPSQELNLLVLDNRGNVLLNQLNLGKFNRKLELIVSKSDERSGLVHVCFDNLYNDLSWSFQPRAFEFQVSVNIKNDIQVTDYGIYKQYFSYMRSENDNKGEVDEKGFDVKMNMVQLDLDNIVEKLVKSYETTQELLEQEFKLRDTNEEIFTGYTLISIVLCWTIFIAGVVQLIYFQCYLRRKNVV</sequence>
<gene>
    <name evidence="4" type="ORF">LODBEIA_P51670</name>
</gene>
<reference evidence="4 5" key="1">
    <citation type="submission" date="2024-03" db="EMBL/GenBank/DDBJ databases">
        <authorList>
            <person name="Brejova B."/>
        </authorList>
    </citation>
    <scope>NUCLEOTIDE SEQUENCE [LARGE SCALE GENOMIC DNA]</scope>
    <source>
        <strain evidence="4 5">CBS 14171</strain>
    </source>
</reference>
<accession>A0ABP0ZS21</accession>
<dbReference type="SMART" id="SM01190">
    <property type="entry name" value="EMP24_GP25L"/>
    <property type="match status" value="1"/>
</dbReference>
<feature type="chain" id="PRO_5045711576" description="GOLD domain-containing protein" evidence="2">
    <location>
        <begin position="36"/>
        <end position="267"/>
    </location>
</feature>
<keyword evidence="1" id="KW-0472">Membrane</keyword>
<evidence type="ECO:0000256" key="2">
    <source>
        <dbReference type="SAM" id="SignalP"/>
    </source>
</evidence>
<feature type="transmembrane region" description="Helical" evidence="1">
    <location>
        <begin position="232"/>
        <end position="257"/>
    </location>
</feature>
<evidence type="ECO:0000259" key="3">
    <source>
        <dbReference type="SMART" id="SM01190"/>
    </source>
</evidence>
<keyword evidence="1" id="KW-0812">Transmembrane</keyword>
<name>A0ABP0ZS21_9ASCO</name>
<keyword evidence="5" id="KW-1185">Reference proteome</keyword>
<dbReference type="RefSeq" id="XP_066832105.1">
    <property type="nucleotide sequence ID" value="XM_066975469.1"/>
</dbReference>
<dbReference type="GeneID" id="92210363"/>
<keyword evidence="1" id="KW-1133">Transmembrane helix</keyword>
<protein>
    <recommendedName>
        <fullName evidence="3">GOLD domain-containing protein</fullName>
    </recommendedName>
</protein>
<dbReference type="InterPro" id="IPR009038">
    <property type="entry name" value="GOLD_dom"/>
</dbReference>
<evidence type="ECO:0000313" key="4">
    <source>
        <dbReference type="EMBL" id="CAK9441298.1"/>
    </source>
</evidence>